<dbReference type="Proteomes" id="UP000001307">
    <property type="component" value="Unassembled WGS sequence"/>
</dbReference>
<feature type="compositionally biased region" description="Basic and acidic residues" evidence="1">
    <location>
        <begin position="13"/>
        <end position="34"/>
    </location>
</feature>
<evidence type="ECO:0000313" key="3">
    <source>
        <dbReference type="Proteomes" id="UP000001307"/>
    </source>
</evidence>
<dbReference type="EMBL" id="FN653015">
    <property type="protein sequence ID" value="CBY20948.1"/>
    <property type="molecule type" value="Genomic_DNA"/>
</dbReference>
<name>E4WQQ7_OIKDI</name>
<accession>E4WQQ7</accession>
<protein>
    <submittedName>
        <fullName evidence="2">Uncharacterized protein</fullName>
    </submittedName>
</protein>
<dbReference type="AlphaFoldDB" id="E4WQQ7"/>
<dbReference type="InParanoid" id="E4WQQ7"/>
<reference evidence="2" key="1">
    <citation type="journal article" date="2010" name="Science">
        <title>Plasticity of animal genome architecture unmasked by rapid evolution of a pelagic tunicate.</title>
        <authorList>
            <person name="Denoeud F."/>
            <person name="Henriet S."/>
            <person name="Mungpakdee S."/>
            <person name="Aury J.M."/>
            <person name="Da Silva C."/>
            <person name="Brinkmann H."/>
            <person name="Mikhaleva J."/>
            <person name="Olsen L.C."/>
            <person name="Jubin C."/>
            <person name="Canestro C."/>
            <person name="Bouquet J.M."/>
            <person name="Danks G."/>
            <person name="Poulain J."/>
            <person name="Campsteijn C."/>
            <person name="Adamski M."/>
            <person name="Cross I."/>
            <person name="Yadetie F."/>
            <person name="Muffato M."/>
            <person name="Louis A."/>
            <person name="Butcher S."/>
            <person name="Tsagkogeorga G."/>
            <person name="Konrad A."/>
            <person name="Singh S."/>
            <person name="Jensen M.F."/>
            <person name="Cong E.H."/>
            <person name="Eikeseth-Otteraa H."/>
            <person name="Noel B."/>
            <person name="Anthouard V."/>
            <person name="Porcel B.M."/>
            <person name="Kachouri-Lafond R."/>
            <person name="Nishino A."/>
            <person name="Ugolini M."/>
            <person name="Chourrout P."/>
            <person name="Nishida H."/>
            <person name="Aasland R."/>
            <person name="Huzurbazar S."/>
            <person name="Westhof E."/>
            <person name="Delsuc F."/>
            <person name="Lehrach H."/>
            <person name="Reinhardt R."/>
            <person name="Weissenbach J."/>
            <person name="Roy S.W."/>
            <person name="Artiguenave F."/>
            <person name="Postlethwait J.H."/>
            <person name="Manak J.R."/>
            <person name="Thompson E.M."/>
            <person name="Jaillon O."/>
            <person name="Du Pasquier L."/>
            <person name="Boudinot P."/>
            <person name="Liberles D.A."/>
            <person name="Volff J.N."/>
            <person name="Philippe H."/>
            <person name="Lenhard B."/>
            <person name="Roest Crollius H."/>
            <person name="Wincker P."/>
            <person name="Chourrout D."/>
        </authorList>
    </citation>
    <scope>NUCLEOTIDE SEQUENCE [LARGE SCALE GENOMIC DNA]</scope>
</reference>
<proteinExistence type="predicted"/>
<evidence type="ECO:0000256" key="1">
    <source>
        <dbReference type="SAM" id="MobiDB-lite"/>
    </source>
</evidence>
<sequence>MLSSREKQRKNKSRDQKSQKSQNKKEETSLSKKISDLAESAMRFFTKKKPKNLAITEQRGPERKFSLKRVNSLAKARQSICDQFQEQFNQHFISPN</sequence>
<keyword evidence="3" id="KW-1185">Reference proteome</keyword>
<gene>
    <name evidence="2" type="ORF">GSOID_T00000957001</name>
</gene>
<evidence type="ECO:0000313" key="2">
    <source>
        <dbReference type="EMBL" id="CBY20948.1"/>
    </source>
</evidence>
<organism evidence="2">
    <name type="scientific">Oikopleura dioica</name>
    <name type="common">Tunicate</name>
    <dbReference type="NCBI Taxonomy" id="34765"/>
    <lineage>
        <taxon>Eukaryota</taxon>
        <taxon>Metazoa</taxon>
        <taxon>Chordata</taxon>
        <taxon>Tunicata</taxon>
        <taxon>Appendicularia</taxon>
        <taxon>Copelata</taxon>
        <taxon>Oikopleuridae</taxon>
        <taxon>Oikopleura</taxon>
    </lineage>
</organism>
<feature type="region of interest" description="Disordered" evidence="1">
    <location>
        <begin position="1"/>
        <end position="34"/>
    </location>
</feature>